<keyword evidence="2" id="KW-1185">Reference proteome</keyword>
<dbReference type="AlphaFoldDB" id="A0A6G4WY40"/>
<dbReference type="EMBL" id="JAAKZZ010000123">
    <property type="protein sequence ID" value="NGO69527.1"/>
    <property type="molecule type" value="Genomic_DNA"/>
</dbReference>
<proteinExistence type="predicted"/>
<organism evidence="1 2">
    <name type="scientific">Streptomyces boncukensis</name>
    <dbReference type="NCBI Taxonomy" id="2711219"/>
    <lineage>
        <taxon>Bacteria</taxon>
        <taxon>Bacillati</taxon>
        <taxon>Actinomycetota</taxon>
        <taxon>Actinomycetes</taxon>
        <taxon>Kitasatosporales</taxon>
        <taxon>Streptomycetaceae</taxon>
        <taxon>Streptomyces</taxon>
    </lineage>
</organism>
<gene>
    <name evidence="1" type="ORF">G5C65_14420</name>
</gene>
<feature type="non-terminal residue" evidence="1">
    <location>
        <position position="49"/>
    </location>
</feature>
<comment type="caution">
    <text evidence="1">The sequence shown here is derived from an EMBL/GenBank/DDBJ whole genome shotgun (WGS) entry which is preliminary data.</text>
</comment>
<evidence type="ECO:0000313" key="1">
    <source>
        <dbReference type="EMBL" id="NGO69527.1"/>
    </source>
</evidence>
<accession>A0A6G4WY40</accession>
<name>A0A6G4WY40_9ACTN</name>
<reference evidence="1 2" key="1">
    <citation type="submission" date="2020-02" db="EMBL/GenBank/DDBJ databases">
        <title>Whole-genome analyses of novel actinobacteria.</title>
        <authorList>
            <person name="Sahin N."/>
            <person name="Tatar D."/>
        </authorList>
    </citation>
    <scope>NUCLEOTIDE SEQUENCE [LARGE SCALE GENOMIC DNA]</scope>
    <source>
        <strain evidence="1 2">SB3404</strain>
    </source>
</reference>
<sequence length="49" mass="5690">MHDDRRTLEDRLRRVLDERVRPCVHTSPRPLTVECWEAPGEPVPVAEGL</sequence>
<protein>
    <submittedName>
        <fullName evidence="1">Uncharacterized protein</fullName>
    </submittedName>
</protein>
<evidence type="ECO:0000313" key="2">
    <source>
        <dbReference type="Proteomes" id="UP000477722"/>
    </source>
</evidence>
<dbReference type="Proteomes" id="UP000477722">
    <property type="component" value="Unassembled WGS sequence"/>
</dbReference>